<accession>G7KUE6</accession>
<evidence type="ECO:0000313" key="2">
    <source>
        <dbReference type="EnsemblPlants" id="AES81406"/>
    </source>
</evidence>
<dbReference type="HOGENOM" id="CLU_2516090_0_0_1"/>
<dbReference type="EnsemblPlants" id="AES81406">
    <property type="protein sequence ID" value="AES81406"/>
    <property type="gene ID" value="MTR_7g092420"/>
</dbReference>
<evidence type="ECO:0000313" key="3">
    <source>
        <dbReference type="Proteomes" id="UP000002051"/>
    </source>
</evidence>
<reference evidence="1 3" key="2">
    <citation type="journal article" date="2014" name="BMC Genomics">
        <title>An improved genome release (version Mt4.0) for the model legume Medicago truncatula.</title>
        <authorList>
            <person name="Tang H."/>
            <person name="Krishnakumar V."/>
            <person name="Bidwell S."/>
            <person name="Rosen B."/>
            <person name="Chan A."/>
            <person name="Zhou S."/>
            <person name="Gentzbittel L."/>
            <person name="Childs K.L."/>
            <person name="Yandell M."/>
            <person name="Gundlach H."/>
            <person name="Mayer K.F."/>
            <person name="Schwartz D.C."/>
            <person name="Town C.D."/>
        </authorList>
    </citation>
    <scope>GENOME REANNOTATION</scope>
    <source>
        <strain evidence="2 3">cv. Jemalong A17</strain>
    </source>
</reference>
<evidence type="ECO:0000313" key="1">
    <source>
        <dbReference type="EMBL" id="AES81406.1"/>
    </source>
</evidence>
<proteinExistence type="predicted"/>
<organism evidence="1 3">
    <name type="scientific">Medicago truncatula</name>
    <name type="common">Barrel medic</name>
    <name type="synonym">Medicago tribuloides</name>
    <dbReference type="NCBI Taxonomy" id="3880"/>
    <lineage>
        <taxon>Eukaryota</taxon>
        <taxon>Viridiplantae</taxon>
        <taxon>Streptophyta</taxon>
        <taxon>Embryophyta</taxon>
        <taxon>Tracheophyta</taxon>
        <taxon>Spermatophyta</taxon>
        <taxon>Magnoliopsida</taxon>
        <taxon>eudicotyledons</taxon>
        <taxon>Gunneridae</taxon>
        <taxon>Pentapetalae</taxon>
        <taxon>rosids</taxon>
        <taxon>fabids</taxon>
        <taxon>Fabales</taxon>
        <taxon>Fabaceae</taxon>
        <taxon>Papilionoideae</taxon>
        <taxon>50 kb inversion clade</taxon>
        <taxon>NPAAA clade</taxon>
        <taxon>Hologalegina</taxon>
        <taxon>IRL clade</taxon>
        <taxon>Trifolieae</taxon>
        <taxon>Medicago</taxon>
    </lineage>
</organism>
<keyword evidence="3" id="KW-1185">Reference proteome</keyword>
<reference evidence="1 3" key="1">
    <citation type="journal article" date="2011" name="Nature">
        <title>The Medicago genome provides insight into the evolution of rhizobial symbioses.</title>
        <authorList>
            <person name="Young N.D."/>
            <person name="Debelle F."/>
            <person name="Oldroyd G.E."/>
            <person name="Geurts R."/>
            <person name="Cannon S.B."/>
            <person name="Udvardi M.K."/>
            <person name="Benedito V.A."/>
            <person name="Mayer K.F."/>
            <person name="Gouzy J."/>
            <person name="Schoof H."/>
            <person name="Van de Peer Y."/>
            <person name="Proost S."/>
            <person name="Cook D.R."/>
            <person name="Meyers B.C."/>
            <person name="Spannagl M."/>
            <person name="Cheung F."/>
            <person name="De Mita S."/>
            <person name="Krishnakumar V."/>
            <person name="Gundlach H."/>
            <person name="Zhou S."/>
            <person name="Mudge J."/>
            <person name="Bharti A.K."/>
            <person name="Murray J.D."/>
            <person name="Naoumkina M.A."/>
            <person name="Rosen B."/>
            <person name="Silverstein K.A."/>
            <person name="Tang H."/>
            <person name="Rombauts S."/>
            <person name="Zhao P.X."/>
            <person name="Zhou P."/>
            <person name="Barbe V."/>
            <person name="Bardou P."/>
            <person name="Bechner M."/>
            <person name="Bellec A."/>
            <person name="Berger A."/>
            <person name="Berges H."/>
            <person name="Bidwell S."/>
            <person name="Bisseling T."/>
            <person name="Choisne N."/>
            <person name="Couloux A."/>
            <person name="Denny R."/>
            <person name="Deshpande S."/>
            <person name="Dai X."/>
            <person name="Doyle J.J."/>
            <person name="Dudez A.M."/>
            <person name="Farmer A.D."/>
            <person name="Fouteau S."/>
            <person name="Franken C."/>
            <person name="Gibelin C."/>
            <person name="Gish J."/>
            <person name="Goldstein S."/>
            <person name="Gonzalez A.J."/>
            <person name="Green P.J."/>
            <person name="Hallab A."/>
            <person name="Hartog M."/>
            <person name="Hua A."/>
            <person name="Humphray S.J."/>
            <person name="Jeong D.H."/>
            <person name="Jing Y."/>
            <person name="Jocker A."/>
            <person name="Kenton S.M."/>
            <person name="Kim D.J."/>
            <person name="Klee K."/>
            <person name="Lai H."/>
            <person name="Lang C."/>
            <person name="Lin S."/>
            <person name="Macmil S.L."/>
            <person name="Magdelenat G."/>
            <person name="Matthews L."/>
            <person name="McCorrison J."/>
            <person name="Monaghan E.L."/>
            <person name="Mun J.H."/>
            <person name="Najar F.Z."/>
            <person name="Nicholson C."/>
            <person name="Noirot C."/>
            <person name="O'Bleness M."/>
            <person name="Paule C.R."/>
            <person name="Poulain J."/>
            <person name="Prion F."/>
            <person name="Qin B."/>
            <person name="Qu C."/>
            <person name="Retzel E.F."/>
            <person name="Riddle C."/>
            <person name="Sallet E."/>
            <person name="Samain S."/>
            <person name="Samson N."/>
            <person name="Sanders I."/>
            <person name="Saurat O."/>
            <person name="Scarpelli C."/>
            <person name="Schiex T."/>
            <person name="Segurens B."/>
            <person name="Severin A.J."/>
            <person name="Sherrier D.J."/>
            <person name="Shi R."/>
            <person name="Sims S."/>
            <person name="Singer S.R."/>
            <person name="Sinharoy S."/>
            <person name="Sterck L."/>
            <person name="Viollet A."/>
            <person name="Wang B.B."/>
            <person name="Wang K."/>
            <person name="Wang M."/>
            <person name="Wang X."/>
            <person name="Warfsmann J."/>
            <person name="Weissenbach J."/>
            <person name="White D.D."/>
            <person name="White J.D."/>
            <person name="Wiley G.B."/>
            <person name="Wincker P."/>
            <person name="Xing Y."/>
            <person name="Yang L."/>
            <person name="Yao Z."/>
            <person name="Ying F."/>
            <person name="Zhai J."/>
            <person name="Zhou L."/>
            <person name="Zuber A."/>
            <person name="Denarie J."/>
            <person name="Dixon R.A."/>
            <person name="May G.D."/>
            <person name="Schwartz D.C."/>
            <person name="Rogers J."/>
            <person name="Quetier F."/>
            <person name="Town C.D."/>
            <person name="Roe B.A."/>
        </authorList>
    </citation>
    <scope>NUCLEOTIDE SEQUENCE [LARGE SCALE GENOMIC DNA]</scope>
    <source>
        <strain evidence="1">A17</strain>
        <strain evidence="2 3">cv. Jemalong A17</strain>
    </source>
</reference>
<dbReference type="Proteomes" id="UP000002051">
    <property type="component" value="Unassembled WGS sequence"/>
</dbReference>
<sequence length="85" mass="10038">MGARNEGFSCRERDRDDYETKIPIPRFRVVNFELSTYKIHFCSPIKVERVLSYQSWVMRGAQGTVHIKVRTITQVREAPYSYPKP</sequence>
<dbReference type="PaxDb" id="3880-AES81406"/>
<gene>
    <name evidence="1" type="ordered locus">MTR_7g092420</name>
</gene>
<name>G7KUE6_MEDTR</name>
<dbReference type="EMBL" id="CM001223">
    <property type="protein sequence ID" value="AES81406.1"/>
    <property type="molecule type" value="Genomic_DNA"/>
</dbReference>
<dbReference type="AlphaFoldDB" id="G7KUE6"/>
<protein>
    <submittedName>
        <fullName evidence="1 2">Uncharacterized protein</fullName>
    </submittedName>
</protein>
<reference evidence="2" key="3">
    <citation type="submission" date="2015-04" db="UniProtKB">
        <authorList>
            <consortium name="EnsemblPlants"/>
        </authorList>
    </citation>
    <scope>IDENTIFICATION</scope>
    <source>
        <strain evidence="2">cv. Jemalong A17</strain>
    </source>
</reference>